<dbReference type="PROSITE" id="PS50071">
    <property type="entry name" value="HOMEOBOX_2"/>
    <property type="match status" value="1"/>
</dbReference>
<feature type="region of interest" description="Disordered" evidence="5">
    <location>
        <begin position="126"/>
        <end position="152"/>
    </location>
</feature>
<dbReference type="CDD" id="cd00086">
    <property type="entry name" value="homeodomain"/>
    <property type="match status" value="1"/>
</dbReference>
<evidence type="ECO:0000313" key="7">
    <source>
        <dbReference type="EMBL" id="GJQ09366.1"/>
    </source>
</evidence>
<dbReference type="Proteomes" id="UP001061958">
    <property type="component" value="Unassembled WGS sequence"/>
</dbReference>
<keyword evidence="8" id="KW-1185">Reference proteome</keyword>
<dbReference type="InterPro" id="IPR008422">
    <property type="entry name" value="KN_HD"/>
</dbReference>
<dbReference type="InterPro" id="IPR050224">
    <property type="entry name" value="TALE_homeobox"/>
</dbReference>
<accession>A0A9C7PS08</accession>
<evidence type="ECO:0000256" key="5">
    <source>
        <dbReference type="SAM" id="MobiDB-lite"/>
    </source>
</evidence>
<evidence type="ECO:0000256" key="3">
    <source>
        <dbReference type="ARBA" id="ARBA00023242"/>
    </source>
</evidence>
<keyword evidence="1 4" id="KW-0238">DNA-binding</keyword>
<evidence type="ECO:0000313" key="8">
    <source>
        <dbReference type="Proteomes" id="UP001061958"/>
    </source>
</evidence>
<evidence type="ECO:0000256" key="1">
    <source>
        <dbReference type="ARBA" id="ARBA00023125"/>
    </source>
</evidence>
<dbReference type="Gene3D" id="1.10.10.60">
    <property type="entry name" value="Homeodomain-like"/>
    <property type="match status" value="1"/>
</dbReference>
<gene>
    <name evidence="7" type="ORF">GpartN1_g1157.t1</name>
</gene>
<comment type="caution">
    <text evidence="7">The sequence shown here is derived from an EMBL/GenBank/DDBJ whole genome shotgun (WGS) entry which is preliminary data.</text>
</comment>
<dbReference type="SMART" id="SM00389">
    <property type="entry name" value="HOX"/>
    <property type="match status" value="1"/>
</dbReference>
<organism evidence="7 8">
    <name type="scientific">Galdieria partita</name>
    <dbReference type="NCBI Taxonomy" id="83374"/>
    <lineage>
        <taxon>Eukaryota</taxon>
        <taxon>Rhodophyta</taxon>
        <taxon>Bangiophyceae</taxon>
        <taxon>Galdieriales</taxon>
        <taxon>Galdieriaceae</taxon>
        <taxon>Galdieria</taxon>
    </lineage>
</organism>
<dbReference type="SUPFAM" id="SSF46689">
    <property type="entry name" value="Homeodomain-like"/>
    <property type="match status" value="1"/>
</dbReference>
<feature type="DNA-binding region" description="Homeobox" evidence="4">
    <location>
        <begin position="146"/>
        <end position="208"/>
    </location>
</feature>
<proteinExistence type="predicted"/>
<dbReference type="Pfam" id="PF05920">
    <property type="entry name" value="Homeobox_KN"/>
    <property type="match status" value="1"/>
</dbReference>
<reference evidence="7" key="1">
    <citation type="journal article" date="2022" name="Proc. Natl. Acad. Sci. U.S.A.">
        <title>Life cycle and functional genomics of the unicellular red alga Galdieria for elucidating algal and plant evolution and industrial use.</title>
        <authorList>
            <person name="Hirooka S."/>
            <person name="Itabashi T."/>
            <person name="Ichinose T.M."/>
            <person name="Onuma R."/>
            <person name="Fujiwara T."/>
            <person name="Yamashita S."/>
            <person name="Jong L.W."/>
            <person name="Tomita R."/>
            <person name="Iwane A.H."/>
            <person name="Miyagishima S.Y."/>
        </authorList>
    </citation>
    <scope>NUCLEOTIDE SEQUENCE</scope>
    <source>
        <strain evidence="7">NBRC 102759</strain>
    </source>
</reference>
<evidence type="ECO:0000256" key="2">
    <source>
        <dbReference type="ARBA" id="ARBA00023155"/>
    </source>
</evidence>
<dbReference type="GO" id="GO:0005634">
    <property type="term" value="C:nucleus"/>
    <property type="evidence" value="ECO:0007669"/>
    <property type="project" value="UniProtKB-SubCell"/>
</dbReference>
<name>A0A9C7PS08_9RHOD</name>
<sequence length="247" mass="29195">MTFPKYIYLRGCQHGSQYMDPREHFLMDIQQHEWFVYSFLSAVLDAWKQMNDSSTNHAAIQQLHFWKRQLWIEIGSVDSETRPSRQYFLRLLDDLLEWVLYRVNAGSTKEMNVDLLKKTDDYPNHSFPMENENSVSSHSPPQREHKLSSSASMTKDTRKVLNDWFNANIHHPYPSETVKRELAHQAGISVEQVNTFFGNKRMRTKRKLAKLSHHQDKGISSNFSPRFRWQKLIFPQLVNAKTSSRHE</sequence>
<dbReference type="AlphaFoldDB" id="A0A9C7PS08"/>
<dbReference type="GO" id="GO:0006355">
    <property type="term" value="P:regulation of DNA-templated transcription"/>
    <property type="evidence" value="ECO:0007669"/>
    <property type="project" value="InterPro"/>
</dbReference>
<feature type="compositionally biased region" description="Polar residues" evidence="5">
    <location>
        <begin position="131"/>
        <end position="140"/>
    </location>
</feature>
<dbReference type="OrthoDB" id="4187154at2759"/>
<protein>
    <recommendedName>
        <fullName evidence="6">Homeobox domain-containing protein</fullName>
    </recommendedName>
</protein>
<dbReference type="EMBL" id="BQMJ01000008">
    <property type="protein sequence ID" value="GJQ09366.1"/>
    <property type="molecule type" value="Genomic_DNA"/>
</dbReference>
<dbReference type="PANTHER" id="PTHR11850">
    <property type="entry name" value="HOMEOBOX PROTEIN TRANSCRIPTION FACTORS"/>
    <property type="match status" value="1"/>
</dbReference>
<evidence type="ECO:0000256" key="4">
    <source>
        <dbReference type="PROSITE-ProRule" id="PRU00108"/>
    </source>
</evidence>
<keyword evidence="2 4" id="KW-0371">Homeobox</keyword>
<dbReference type="GO" id="GO:0003677">
    <property type="term" value="F:DNA binding"/>
    <property type="evidence" value="ECO:0007669"/>
    <property type="project" value="UniProtKB-UniRule"/>
</dbReference>
<evidence type="ECO:0000259" key="6">
    <source>
        <dbReference type="PROSITE" id="PS50071"/>
    </source>
</evidence>
<keyword evidence="3 4" id="KW-0539">Nucleus</keyword>
<comment type="subcellular location">
    <subcellularLocation>
        <location evidence="4">Nucleus</location>
    </subcellularLocation>
</comment>
<feature type="domain" description="Homeobox" evidence="6">
    <location>
        <begin position="144"/>
        <end position="207"/>
    </location>
</feature>
<reference evidence="7" key="2">
    <citation type="submission" date="2022-01" db="EMBL/GenBank/DDBJ databases">
        <authorList>
            <person name="Hirooka S."/>
            <person name="Miyagishima S.Y."/>
        </authorList>
    </citation>
    <scope>NUCLEOTIDE SEQUENCE</scope>
    <source>
        <strain evidence="7">NBRC 102759</strain>
    </source>
</reference>
<dbReference type="InterPro" id="IPR001356">
    <property type="entry name" value="HD"/>
</dbReference>
<dbReference type="InterPro" id="IPR009057">
    <property type="entry name" value="Homeodomain-like_sf"/>
</dbReference>